<name>A0A366CSR2_9NOCA</name>
<dbReference type="Gene3D" id="3.30.390.30">
    <property type="match status" value="1"/>
</dbReference>
<comment type="caution">
    <text evidence="6">The sequence shown here is derived from an EMBL/GenBank/DDBJ whole genome shotgun (WGS) entry which is preliminary data.</text>
</comment>
<proteinExistence type="predicted"/>
<dbReference type="Pfam" id="PF14759">
    <property type="entry name" value="Reductase_C"/>
    <property type="match status" value="1"/>
</dbReference>
<comment type="cofactor">
    <cofactor evidence="1">
        <name>FAD</name>
        <dbReference type="ChEBI" id="CHEBI:57692"/>
    </cofactor>
</comment>
<sequence>MARYGRRIRLESVPSASEQAKVAAATINGKSRKIAALPWFWSDQYDLKLQIAGLNTGYDEVVLSGDPSGDRDFTCFYLRAGELVAADCINRPRDFVFSKRAITQQLHINRDELLLAGSA</sequence>
<protein>
    <submittedName>
        <fullName evidence="6">NAD/ferredoxin-dependent reductase-like protein</fullName>
    </submittedName>
</protein>
<evidence type="ECO:0000313" key="6">
    <source>
        <dbReference type="EMBL" id="RBO78409.1"/>
    </source>
</evidence>
<dbReference type="InterPro" id="IPR050446">
    <property type="entry name" value="FAD-oxidoreductase/Apoptosis"/>
</dbReference>
<keyword evidence="4" id="KW-0560">Oxidoreductase</keyword>
<reference evidence="6 7" key="1">
    <citation type="submission" date="2018-06" db="EMBL/GenBank/DDBJ databases">
        <title>Genomic Encyclopedia of Type Strains, Phase IV (KMG-IV): sequencing the most valuable type-strain genomes for metagenomic binning, comparative biology and taxonomic classification.</title>
        <authorList>
            <person name="Goeker M."/>
        </authorList>
    </citation>
    <scope>NUCLEOTIDE SEQUENCE [LARGE SCALE GENOMIC DNA]</scope>
    <source>
        <strain evidence="6 7">DSM 44599</strain>
    </source>
</reference>
<dbReference type="InterPro" id="IPR028202">
    <property type="entry name" value="Reductase_C"/>
</dbReference>
<dbReference type="PANTHER" id="PTHR43557:SF2">
    <property type="entry name" value="RIESKE DOMAIN-CONTAINING PROTEIN-RELATED"/>
    <property type="match status" value="1"/>
</dbReference>
<evidence type="ECO:0000259" key="5">
    <source>
        <dbReference type="Pfam" id="PF14759"/>
    </source>
</evidence>
<dbReference type="GO" id="GO:0016651">
    <property type="term" value="F:oxidoreductase activity, acting on NAD(P)H"/>
    <property type="evidence" value="ECO:0007669"/>
    <property type="project" value="TreeGrafter"/>
</dbReference>
<dbReference type="AlphaFoldDB" id="A0A366CSR2"/>
<evidence type="ECO:0000313" key="7">
    <source>
        <dbReference type="Proteomes" id="UP000252586"/>
    </source>
</evidence>
<dbReference type="InterPro" id="IPR016156">
    <property type="entry name" value="FAD/NAD-linked_Rdtase_dimer_sf"/>
</dbReference>
<organism evidence="6 7">
    <name type="scientific">Nocardia puris</name>
    <dbReference type="NCBI Taxonomy" id="208602"/>
    <lineage>
        <taxon>Bacteria</taxon>
        <taxon>Bacillati</taxon>
        <taxon>Actinomycetota</taxon>
        <taxon>Actinomycetes</taxon>
        <taxon>Mycobacteriales</taxon>
        <taxon>Nocardiaceae</taxon>
        <taxon>Nocardia</taxon>
    </lineage>
</organism>
<gene>
    <name evidence="6" type="ORF">DFR74_1454</name>
</gene>
<dbReference type="GO" id="GO:0005737">
    <property type="term" value="C:cytoplasm"/>
    <property type="evidence" value="ECO:0007669"/>
    <property type="project" value="TreeGrafter"/>
</dbReference>
<dbReference type="EMBL" id="QNRE01000045">
    <property type="protein sequence ID" value="RBO78409.1"/>
    <property type="molecule type" value="Genomic_DNA"/>
</dbReference>
<evidence type="ECO:0000256" key="3">
    <source>
        <dbReference type="ARBA" id="ARBA00022827"/>
    </source>
</evidence>
<keyword evidence="2" id="KW-0285">Flavoprotein</keyword>
<evidence type="ECO:0000256" key="1">
    <source>
        <dbReference type="ARBA" id="ARBA00001974"/>
    </source>
</evidence>
<dbReference type="SUPFAM" id="SSF55424">
    <property type="entry name" value="FAD/NAD-linked reductases, dimerisation (C-terminal) domain"/>
    <property type="match status" value="1"/>
</dbReference>
<dbReference type="STRING" id="1210090.GCA_001613185_07154"/>
<keyword evidence="7" id="KW-1185">Reference proteome</keyword>
<evidence type="ECO:0000256" key="4">
    <source>
        <dbReference type="ARBA" id="ARBA00023002"/>
    </source>
</evidence>
<accession>A0A366CSR2</accession>
<keyword evidence="3" id="KW-0274">FAD</keyword>
<dbReference type="PANTHER" id="PTHR43557">
    <property type="entry name" value="APOPTOSIS-INDUCING FACTOR 1"/>
    <property type="match status" value="1"/>
</dbReference>
<feature type="domain" description="Reductase C-terminal" evidence="5">
    <location>
        <begin position="39"/>
        <end position="113"/>
    </location>
</feature>
<dbReference type="Proteomes" id="UP000252586">
    <property type="component" value="Unassembled WGS sequence"/>
</dbReference>
<evidence type="ECO:0000256" key="2">
    <source>
        <dbReference type="ARBA" id="ARBA00022630"/>
    </source>
</evidence>